<feature type="region of interest" description="Disordered" evidence="1">
    <location>
        <begin position="1"/>
        <end position="21"/>
    </location>
</feature>
<evidence type="ECO:0000256" key="1">
    <source>
        <dbReference type="SAM" id="MobiDB-lite"/>
    </source>
</evidence>
<accession>A0A2P2P4J7</accession>
<organism evidence="2">
    <name type="scientific">Rhizophora mucronata</name>
    <name type="common">Asiatic mangrove</name>
    <dbReference type="NCBI Taxonomy" id="61149"/>
    <lineage>
        <taxon>Eukaryota</taxon>
        <taxon>Viridiplantae</taxon>
        <taxon>Streptophyta</taxon>
        <taxon>Embryophyta</taxon>
        <taxon>Tracheophyta</taxon>
        <taxon>Spermatophyta</taxon>
        <taxon>Magnoliopsida</taxon>
        <taxon>eudicotyledons</taxon>
        <taxon>Gunneridae</taxon>
        <taxon>Pentapetalae</taxon>
        <taxon>rosids</taxon>
        <taxon>fabids</taxon>
        <taxon>Malpighiales</taxon>
        <taxon>Rhizophoraceae</taxon>
        <taxon>Rhizophora</taxon>
    </lineage>
</organism>
<reference evidence="2" key="1">
    <citation type="submission" date="2018-02" db="EMBL/GenBank/DDBJ databases">
        <title>Rhizophora mucronata_Transcriptome.</title>
        <authorList>
            <person name="Meera S.P."/>
            <person name="Sreeshan A."/>
            <person name="Augustine A."/>
        </authorList>
    </citation>
    <scope>NUCLEOTIDE SEQUENCE</scope>
    <source>
        <tissue evidence="2">Leaf</tissue>
    </source>
</reference>
<sequence length="63" mass="7681">MQERIMNKSVNQSKEVHTKRNTHTHLTLMRCHSHRNNPIICRRLIILKYMDMKKRLIEPNIMV</sequence>
<dbReference type="AlphaFoldDB" id="A0A2P2P4J7"/>
<protein>
    <submittedName>
        <fullName evidence="2">Uncharacterized protein</fullName>
    </submittedName>
</protein>
<dbReference type="EMBL" id="GGEC01069089">
    <property type="protein sequence ID" value="MBX49573.1"/>
    <property type="molecule type" value="Transcribed_RNA"/>
</dbReference>
<evidence type="ECO:0000313" key="2">
    <source>
        <dbReference type="EMBL" id="MBX49573.1"/>
    </source>
</evidence>
<name>A0A2P2P4J7_RHIMU</name>
<proteinExistence type="predicted"/>